<dbReference type="GeneID" id="5038913"/>
<dbReference type="Proteomes" id="UP000000600">
    <property type="component" value="Unassembled WGS sequence"/>
</dbReference>
<dbReference type="OrthoDB" id="10552073at2759"/>
<dbReference type="HOGENOM" id="CLU_2228405_0_0_1"/>
<protein>
    <submittedName>
        <fullName evidence="2">Uncharacterized protein</fullName>
    </submittedName>
</protein>
<dbReference type="AlphaFoldDB" id="A0DRR4"/>
<dbReference type="KEGG" id="ptm:GSPATT00019449001"/>
<reference evidence="2 3" key="1">
    <citation type="journal article" date="2006" name="Nature">
        <title>Global trends of whole-genome duplications revealed by the ciliate Paramecium tetraurelia.</title>
        <authorList>
            <consortium name="Genoscope"/>
            <person name="Aury J.-M."/>
            <person name="Jaillon O."/>
            <person name="Duret L."/>
            <person name="Noel B."/>
            <person name="Jubin C."/>
            <person name="Porcel B.M."/>
            <person name="Segurens B."/>
            <person name="Daubin V."/>
            <person name="Anthouard V."/>
            <person name="Aiach N."/>
            <person name="Arnaiz O."/>
            <person name="Billaut A."/>
            <person name="Beisson J."/>
            <person name="Blanc I."/>
            <person name="Bouhouche K."/>
            <person name="Camara F."/>
            <person name="Duharcourt S."/>
            <person name="Guigo R."/>
            <person name="Gogendeau D."/>
            <person name="Katinka M."/>
            <person name="Keller A.-M."/>
            <person name="Kissmehl R."/>
            <person name="Klotz C."/>
            <person name="Koll F."/>
            <person name="Le Moue A."/>
            <person name="Lepere C."/>
            <person name="Malinsky S."/>
            <person name="Nowacki M."/>
            <person name="Nowak J.K."/>
            <person name="Plattner H."/>
            <person name="Poulain J."/>
            <person name="Ruiz F."/>
            <person name="Serrano V."/>
            <person name="Zagulski M."/>
            <person name="Dessen P."/>
            <person name="Betermier M."/>
            <person name="Weissenbach J."/>
            <person name="Scarpelli C."/>
            <person name="Schachter V."/>
            <person name="Sperling L."/>
            <person name="Meyer E."/>
            <person name="Cohen J."/>
            <person name="Wincker P."/>
        </authorList>
    </citation>
    <scope>NUCLEOTIDE SEQUENCE [LARGE SCALE GENOMIC DNA]</scope>
    <source>
        <strain evidence="2 3">Stock d4-2</strain>
    </source>
</reference>
<proteinExistence type="predicted"/>
<accession>A0DRR4</accession>
<sequence length="106" mass="11787">MSSSQNSYESASSALSNTEDLVSKLSQGVVEVLVKGTICGMVHLLVFTVLKQKIHYQQSEVKKNIIIIKITLQLFYYHPDVEALETYSDITACLVESGKCKVRLFG</sequence>
<name>A0DRR4_PARTE</name>
<keyword evidence="1" id="KW-0472">Membrane</keyword>
<evidence type="ECO:0000313" key="2">
    <source>
        <dbReference type="EMBL" id="CAK85731.1"/>
    </source>
</evidence>
<keyword evidence="3" id="KW-1185">Reference proteome</keyword>
<organism evidence="2 3">
    <name type="scientific">Paramecium tetraurelia</name>
    <dbReference type="NCBI Taxonomy" id="5888"/>
    <lineage>
        <taxon>Eukaryota</taxon>
        <taxon>Sar</taxon>
        <taxon>Alveolata</taxon>
        <taxon>Ciliophora</taxon>
        <taxon>Intramacronucleata</taxon>
        <taxon>Oligohymenophorea</taxon>
        <taxon>Peniculida</taxon>
        <taxon>Parameciidae</taxon>
        <taxon>Paramecium</taxon>
    </lineage>
</organism>
<keyword evidence="1" id="KW-1133">Transmembrane helix</keyword>
<dbReference type="InParanoid" id="A0DRR4"/>
<keyword evidence="1" id="KW-0812">Transmembrane</keyword>
<dbReference type="RefSeq" id="XP_001453128.1">
    <property type="nucleotide sequence ID" value="XM_001453091.1"/>
</dbReference>
<gene>
    <name evidence="2" type="ORF">GSPATT00019449001</name>
</gene>
<feature type="transmembrane region" description="Helical" evidence="1">
    <location>
        <begin position="32"/>
        <end position="50"/>
    </location>
</feature>
<evidence type="ECO:0000313" key="3">
    <source>
        <dbReference type="Proteomes" id="UP000000600"/>
    </source>
</evidence>
<evidence type="ECO:0000256" key="1">
    <source>
        <dbReference type="SAM" id="Phobius"/>
    </source>
</evidence>
<dbReference type="EMBL" id="CT868541">
    <property type="protein sequence ID" value="CAK85731.1"/>
    <property type="molecule type" value="Genomic_DNA"/>
</dbReference>